<reference evidence="1" key="1">
    <citation type="submission" date="2018-05" db="EMBL/GenBank/DDBJ databases">
        <authorList>
            <person name="Lanie J.A."/>
            <person name="Ng W.-L."/>
            <person name="Kazmierczak K.M."/>
            <person name="Andrzejewski T.M."/>
            <person name="Davidsen T.M."/>
            <person name="Wayne K.J."/>
            <person name="Tettelin H."/>
            <person name="Glass J.I."/>
            <person name="Rusch D."/>
            <person name="Podicherti R."/>
            <person name="Tsui H.-C.T."/>
            <person name="Winkler M.E."/>
        </authorList>
    </citation>
    <scope>NUCLEOTIDE SEQUENCE</scope>
</reference>
<dbReference type="AlphaFoldDB" id="A0A381ZPH1"/>
<evidence type="ECO:0008006" key="2">
    <source>
        <dbReference type="Google" id="ProtNLM"/>
    </source>
</evidence>
<proteinExistence type="predicted"/>
<organism evidence="1">
    <name type="scientific">marine metagenome</name>
    <dbReference type="NCBI Taxonomy" id="408172"/>
    <lineage>
        <taxon>unclassified sequences</taxon>
        <taxon>metagenomes</taxon>
        <taxon>ecological metagenomes</taxon>
    </lineage>
</organism>
<gene>
    <name evidence="1" type="ORF">METZ01_LOCUS143999</name>
</gene>
<sequence>MNQKLFPLLLVFVAAVSGQPKLHVQLGSGYYQPTLTPLNTAFGDSSFFSTNILMNFTATYQVYYNTRVGFGNWNSFHIMKDSFKRRLTYRTLIVETYYFQWKNIEFNFLLAPMWNTCDISMDIENTNTEWSDLLSSFGNTGSYTFKSKAIMNSSWFGFTSSVGIRYYLKSSLGLDLRIGFTSNFYDKAKWKYEGETITGPAIKLDALPLLRFGVVFAR</sequence>
<protein>
    <recommendedName>
        <fullName evidence="2">Outer membrane protein beta-barrel domain-containing protein</fullName>
    </recommendedName>
</protein>
<accession>A0A381ZPH1</accession>
<evidence type="ECO:0000313" key="1">
    <source>
        <dbReference type="EMBL" id="SVA91145.1"/>
    </source>
</evidence>
<dbReference type="EMBL" id="UINC01022141">
    <property type="protein sequence ID" value="SVA91145.1"/>
    <property type="molecule type" value="Genomic_DNA"/>
</dbReference>
<name>A0A381ZPH1_9ZZZZ</name>